<dbReference type="InParanoid" id="D6RQ65"/>
<sequence length="110" mass="12215">METETGVHSQHPVGIPLPVKKIVIDVFGADKIGKSNLCEGIACGPPFDYDWDYDPTIDVNPHGWRRYLKVQNPPTEPGNDAETSVEAEWLCLELNPISSRELVSALERIS</sequence>
<dbReference type="EMBL" id="AACS02000010">
    <property type="protein sequence ID" value="EFI26838.1"/>
    <property type="molecule type" value="Genomic_DNA"/>
</dbReference>
<dbReference type="RefSeq" id="XP_002910332.1">
    <property type="nucleotide sequence ID" value="XM_002910286.1"/>
</dbReference>
<dbReference type="AlphaFoldDB" id="D6RQ65"/>
<accession>D6RQ65</accession>
<keyword evidence="2" id="KW-1185">Reference proteome</keyword>
<gene>
    <name evidence="1" type="ORF">CC1G_15240</name>
</gene>
<comment type="caution">
    <text evidence="1">The sequence shown here is derived from an EMBL/GenBank/DDBJ whole genome shotgun (WGS) entry which is preliminary data.</text>
</comment>
<evidence type="ECO:0000313" key="1">
    <source>
        <dbReference type="EMBL" id="EFI26838.1"/>
    </source>
</evidence>
<protein>
    <submittedName>
        <fullName evidence="1">Uncharacterized protein</fullName>
    </submittedName>
</protein>
<dbReference type="VEuPathDB" id="FungiDB:CC1G_15240"/>
<proteinExistence type="predicted"/>
<dbReference type="Proteomes" id="UP000001861">
    <property type="component" value="Unassembled WGS sequence"/>
</dbReference>
<dbReference type="GeneID" id="9380360"/>
<name>D6RQ65_COPC7</name>
<dbReference type="HOGENOM" id="CLU_2170933_0_0_1"/>
<organism evidence="1 2">
    <name type="scientific">Coprinopsis cinerea (strain Okayama-7 / 130 / ATCC MYA-4618 / FGSC 9003)</name>
    <name type="common">Inky cap fungus</name>
    <name type="synonym">Hormographiella aspergillata</name>
    <dbReference type="NCBI Taxonomy" id="240176"/>
    <lineage>
        <taxon>Eukaryota</taxon>
        <taxon>Fungi</taxon>
        <taxon>Dikarya</taxon>
        <taxon>Basidiomycota</taxon>
        <taxon>Agaricomycotina</taxon>
        <taxon>Agaricomycetes</taxon>
        <taxon>Agaricomycetidae</taxon>
        <taxon>Agaricales</taxon>
        <taxon>Agaricineae</taxon>
        <taxon>Psathyrellaceae</taxon>
        <taxon>Coprinopsis</taxon>
    </lineage>
</organism>
<dbReference type="KEGG" id="cci:CC1G_15240"/>
<evidence type="ECO:0000313" key="2">
    <source>
        <dbReference type="Proteomes" id="UP000001861"/>
    </source>
</evidence>
<reference evidence="1 2" key="1">
    <citation type="journal article" date="2010" name="Proc. Natl. Acad. Sci. U.S.A.">
        <title>Insights into evolution of multicellular fungi from the assembled chromosomes of the mushroom Coprinopsis cinerea (Coprinus cinereus).</title>
        <authorList>
            <person name="Stajich J.E."/>
            <person name="Wilke S.K."/>
            <person name="Ahren D."/>
            <person name="Au C.H."/>
            <person name="Birren B.W."/>
            <person name="Borodovsky M."/>
            <person name="Burns C."/>
            <person name="Canback B."/>
            <person name="Casselton L.A."/>
            <person name="Cheng C.K."/>
            <person name="Deng J."/>
            <person name="Dietrich F.S."/>
            <person name="Fargo D.C."/>
            <person name="Farman M.L."/>
            <person name="Gathman A.C."/>
            <person name="Goldberg J."/>
            <person name="Guigo R."/>
            <person name="Hoegger P.J."/>
            <person name="Hooker J.B."/>
            <person name="Huggins A."/>
            <person name="James T.Y."/>
            <person name="Kamada T."/>
            <person name="Kilaru S."/>
            <person name="Kodira C."/>
            <person name="Kues U."/>
            <person name="Kupfer D."/>
            <person name="Kwan H.S."/>
            <person name="Lomsadze A."/>
            <person name="Li W."/>
            <person name="Lilly W.W."/>
            <person name="Ma L.J."/>
            <person name="Mackey A.J."/>
            <person name="Manning G."/>
            <person name="Martin F."/>
            <person name="Muraguchi H."/>
            <person name="Natvig D.O."/>
            <person name="Palmerini H."/>
            <person name="Ramesh M.A."/>
            <person name="Rehmeyer C.J."/>
            <person name="Roe B.A."/>
            <person name="Shenoy N."/>
            <person name="Stanke M."/>
            <person name="Ter-Hovhannisyan V."/>
            <person name="Tunlid A."/>
            <person name="Velagapudi R."/>
            <person name="Vision T.J."/>
            <person name="Zeng Q."/>
            <person name="Zolan M.E."/>
            <person name="Pukkila P.J."/>
        </authorList>
    </citation>
    <scope>NUCLEOTIDE SEQUENCE [LARGE SCALE GENOMIC DNA]</scope>
    <source>
        <strain evidence="2">Okayama-7 / 130 / ATCC MYA-4618 / FGSC 9003</strain>
    </source>
</reference>